<dbReference type="InterPro" id="IPR002156">
    <property type="entry name" value="RNaseH_domain"/>
</dbReference>
<accession>A0ABR0MUV3</accession>
<keyword evidence="3" id="KW-1185">Reference proteome</keyword>
<organism evidence="2 3">
    <name type="scientific">Gossypium arboreum</name>
    <name type="common">Tree cotton</name>
    <name type="synonym">Gossypium nanking</name>
    <dbReference type="NCBI Taxonomy" id="29729"/>
    <lineage>
        <taxon>Eukaryota</taxon>
        <taxon>Viridiplantae</taxon>
        <taxon>Streptophyta</taxon>
        <taxon>Embryophyta</taxon>
        <taxon>Tracheophyta</taxon>
        <taxon>Spermatophyta</taxon>
        <taxon>Magnoliopsida</taxon>
        <taxon>eudicotyledons</taxon>
        <taxon>Gunneridae</taxon>
        <taxon>Pentapetalae</taxon>
        <taxon>rosids</taxon>
        <taxon>malvids</taxon>
        <taxon>Malvales</taxon>
        <taxon>Malvaceae</taxon>
        <taxon>Malvoideae</taxon>
        <taxon>Gossypium</taxon>
    </lineage>
</organism>
<comment type="caution">
    <text evidence="2">The sequence shown here is derived from an EMBL/GenBank/DDBJ whole genome shotgun (WGS) entry which is preliminary data.</text>
</comment>
<evidence type="ECO:0000259" key="1">
    <source>
        <dbReference type="Pfam" id="PF13456"/>
    </source>
</evidence>
<dbReference type="EMBL" id="JARKNE010000012">
    <property type="protein sequence ID" value="KAK5777743.1"/>
    <property type="molecule type" value="Genomic_DNA"/>
</dbReference>
<reference evidence="2 3" key="1">
    <citation type="submission" date="2023-03" db="EMBL/GenBank/DDBJ databases">
        <title>WGS of Gossypium arboreum.</title>
        <authorList>
            <person name="Yu D."/>
        </authorList>
    </citation>
    <scope>NUCLEOTIDE SEQUENCE [LARGE SCALE GENOMIC DNA]</scope>
    <source>
        <tissue evidence="2">Leaf</tissue>
    </source>
</reference>
<proteinExistence type="predicted"/>
<evidence type="ECO:0000313" key="3">
    <source>
        <dbReference type="Proteomes" id="UP001358586"/>
    </source>
</evidence>
<protein>
    <recommendedName>
        <fullName evidence="1">RNase H type-1 domain-containing protein</fullName>
    </recommendedName>
</protein>
<gene>
    <name evidence="2" type="ORF">PVK06_045710</name>
</gene>
<feature type="domain" description="RNase H type-1" evidence="1">
    <location>
        <begin position="72"/>
        <end position="167"/>
    </location>
</feature>
<sequence length="188" mass="20685">MIQEGKGSVGFNVAAMGLFHLSPKLFLLIFAGPYRKLLTSWFFVEATTIQLRFGREPLVSNRTQLSGANLPGVLLVVCRDSNGQIINGSNRQLCVGPIEVAEAMAFKDTCSIISHKNWPQVFLESDCKVVVDQIFASSEGISWILSAIIDSTKSFQAANPQVQCSFIGEKQTGWQTRWLFVLGEGRAV</sequence>
<dbReference type="Pfam" id="PF13456">
    <property type="entry name" value="RVT_3"/>
    <property type="match status" value="1"/>
</dbReference>
<dbReference type="Proteomes" id="UP001358586">
    <property type="component" value="Chromosome 12"/>
</dbReference>
<evidence type="ECO:0000313" key="2">
    <source>
        <dbReference type="EMBL" id="KAK5777743.1"/>
    </source>
</evidence>
<name>A0ABR0MUV3_GOSAR</name>